<evidence type="ECO:0000259" key="8">
    <source>
        <dbReference type="PROSITE" id="PS50928"/>
    </source>
</evidence>
<evidence type="ECO:0000256" key="6">
    <source>
        <dbReference type="ARBA" id="ARBA00023136"/>
    </source>
</evidence>
<evidence type="ECO:0000313" key="9">
    <source>
        <dbReference type="EMBL" id="MBD0415570.1"/>
    </source>
</evidence>
<comment type="similarity">
    <text evidence="7">Belongs to the binding-protein-dependent transport system permease family.</text>
</comment>
<dbReference type="PANTHER" id="PTHR43163:SF6">
    <property type="entry name" value="DIPEPTIDE TRANSPORT SYSTEM PERMEASE PROTEIN DPPB-RELATED"/>
    <property type="match status" value="1"/>
</dbReference>
<dbReference type="Proteomes" id="UP000643405">
    <property type="component" value="Unassembled WGS sequence"/>
</dbReference>
<evidence type="ECO:0000256" key="5">
    <source>
        <dbReference type="ARBA" id="ARBA00022989"/>
    </source>
</evidence>
<dbReference type="GO" id="GO:0071916">
    <property type="term" value="F:dipeptide transmembrane transporter activity"/>
    <property type="evidence" value="ECO:0007669"/>
    <property type="project" value="TreeGrafter"/>
</dbReference>
<organism evidence="9 10">
    <name type="scientific">Oryzicola mucosus</name>
    <dbReference type="NCBI Taxonomy" id="2767425"/>
    <lineage>
        <taxon>Bacteria</taxon>
        <taxon>Pseudomonadati</taxon>
        <taxon>Pseudomonadota</taxon>
        <taxon>Alphaproteobacteria</taxon>
        <taxon>Hyphomicrobiales</taxon>
        <taxon>Phyllobacteriaceae</taxon>
        <taxon>Oryzicola</taxon>
    </lineage>
</organism>
<comment type="caution">
    <text evidence="9">The sequence shown here is derived from an EMBL/GenBank/DDBJ whole genome shotgun (WGS) entry which is preliminary data.</text>
</comment>
<dbReference type="AlphaFoldDB" id="A0A8J6U547"/>
<gene>
    <name evidence="9" type="ORF">ICI42_12945</name>
</gene>
<dbReference type="PROSITE" id="PS50928">
    <property type="entry name" value="ABC_TM1"/>
    <property type="match status" value="1"/>
</dbReference>
<feature type="transmembrane region" description="Helical" evidence="7">
    <location>
        <begin position="281"/>
        <end position="307"/>
    </location>
</feature>
<evidence type="ECO:0000256" key="2">
    <source>
        <dbReference type="ARBA" id="ARBA00022448"/>
    </source>
</evidence>
<dbReference type="Gene3D" id="1.10.3720.10">
    <property type="entry name" value="MetI-like"/>
    <property type="match status" value="1"/>
</dbReference>
<feature type="transmembrane region" description="Helical" evidence="7">
    <location>
        <begin position="99"/>
        <end position="122"/>
    </location>
</feature>
<keyword evidence="5 7" id="KW-1133">Transmembrane helix</keyword>
<comment type="subcellular location">
    <subcellularLocation>
        <location evidence="1 7">Cell membrane</location>
        <topology evidence="1 7">Multi-pass membrane protein</topology>
    </subcellularLocation>
</comment>
<evidence type="ECO:0000256" key="7">
    <source>
        <dbReference type="RuleBase" id="RU363032"/>
    </source>
</evidence>
<feature type="domain" description="ABC transmembrane type-1" evidence="8">
    <location>
        <begin position="95"/>
        <end position="300"/>
    </location>
</feature>
<accession>A0A8J6U547</accession>
<dbReference type="InterPro" id="IPR045621">
    <property type="entry name" value="BPD_transp_1_N"/>
</dbReference>
<evidence type="ECO:0000256" key="1">
    <source>
        <dbReference type="ARBA" id="ARBA00004651"/>
    </source>
</evidence>
<dbReference type="Pfam" id="PF19300">
    <property type="entry name" value="BPD_transp_1_N"/>
    <property type="match status" value="1"/>
</dbReference>
<sequence length="316" mass="34268">MFGFLVQRVLAAIPTLFIISLIVFSLQQLLPGDPALVIGGGEASPEMLAQIREQYGFNDPFLVQYWHWITNVMQGDFGVSFRTREEIGPMLAAKIPVTLTLATAAMLVSLVIGIPAGILAAIWRGRGWDHAVTVAALSGISIPNFWLGIMMILLFAVHLGWLPASGYVSFFDDPIQSIRTLIMPAIVLGAGLAAAMMRHTRSAMLTVMRQDYVRTARAKGVAEKTVILKHAFLNAQIPIITLATLQFGTLLAGAVLTEQVFSIPGVGKMVVDAVFNREYQAVQAVTLLSGAAFVLMSLLADVLYFVANPKLRTKTL</sequence>
<dbReference type="InterPro" id="IPR000515">
    <property type="entry name" value="MetI-like"/>
</dbReference>
<evidence type="ECO:0000313" key="10">
    <source>
        <dbReference type="Proteomes" id="UP000643405"/>
    </source>
</evidence>
<reference evidence="9" key="1">
    <citation type="submission" date="2020-09" db="EMBL/GenBank/DDBJ databases">
        <title>Genome seq and assembly of Tianweitania sp.</title>
        <authorList>
            <person name="Chhetri G."/>
        </authorList>
    </citation>
    <scope>NUCLEOTIDE SEQUENCE</scope>
    <source>
        <strain evidence="9">Rool2</strain>
    </source>
</reference>
<dbReference type="Pfam" id="PF00528">
    <property type="entry name" value="BPD_transp_1"/>
    <property type="match status" value="1"/>
</dbReference>
<feature type="transmembrane region" description="Helical" evidence="7">
    <location>
        <begin position="181"/>
        <end position="199"/>
    </location>
</feature>
<dbReference type="SUPFAM" id="SSF161098">
    <property type="entry name" value="MetI-like"/>
    <property type="match status" value="1"/>
</dbReference>
<dbReference type="RefSeq" id="WP_188164974.1">
    <property type="nucleotide sequence ID" value="NZ_JACVVX010000003.1"/>
</dbReference>
<protein>
    <submittedName>
        <fullName evidence="9">ABC transporter permease</fullName>
    </submittedName>
</protein>
<name>A0A8J6U547_9HYPH</name>
<dbReference type="CDD" id="cd06261">
    <property type="entry name" value="TM_PBP2"/>
    <property type="match status" value="1"/>
</dbReference>
<dbReference type="InterPro" id="IPR035906">
    <property type="entry name" value="MetI-like_sf"/>
</dbReference>
<feature type="transmembrane region" description="Helical" evidence="7">
    <location>
        <begin position="9"/>
        <end position="30"/>
    </location>
</feature>
<keyword evidence="2 7" id="KW-0813">Transport</keyword>
<dbReference type="PANTHER" id="PTHR43163">
    <property type="entry name" value="DIPEPTIDE TRANSPORT SYSTEM PERMEASE PROTEIN DPPB-RELATED"/>
    <property type="match status" value="1"/>
</dbReference>
<keyword evidence="4 7" id="KW-0812">Transmembrane</keyword>
<feature type="transmembrane region" description="Helical" evidence="7">
    <location>
        <begin position="239"/>
        <end position="261"/>
    </location>
</feature>
<feature type="transmembrane region" description="Helical" evidence="7">
    <location>
        <begin position="134"/>
        <end position="161"/>
    </location>
</feature>
<keyword evidence="3" id="KW-1003">Cell membrane</keyword>
<dbReference type="GO" id="GO:0005886">
    <property type="term" value="C:plasma membrane"/>
    <property type="evidence" value="ECO:0007669"/>
    <property type="project" value="UniProtKB-SubCell"/>
</dbReference>
<keyword evidence="10" id="KW-1185">Reference proteome</keyword>
<dbReference type="EMBL" id="JACVVX010000003">
    <property type="protein sequence ID" value="MBD0415570.1"/>
    <property type="molecule type" value="Genomic_DNA"/>
</dbReference>
<keyword evidence="6 7" id="KW-0472">Membrane</keyword>
<evidence type="ECO:0000256" key="3">
    <source>
        <dbReference type="ARBA" id="ARBA00022475"/>
    </source>
</evidence>
<proteinExistence type="inferred from homology"/>
<evidence type="ECO:0000256" key="4">
    <source>
        <dbReference type="ARBA" id="ARBA00022692"/>
    </source>
</evidence>